<reference evidence="3 4" key="1">
    <citation type="submission" date="2015-08" db="EMBL/GenBank/DDBJ databases">
        <authorList>
            <person name="Babu N.S."/>
            <person name="Beckwith C.J."/>
            <person name="Beseler K.G."/>
            <person name="Brison A."/>
            <person name="Carone J.V."/>
            <person name="Caskin T.P."/>
            <person name="Diamond M."/>
            <person name="Durham M.E."/>
            <person name="Foxe J.M."/>
            <person name="Go M."/>
            <person name="Henderson B.A."/>
            <person name="Jones I.B."/>
            <person name="McGettigan J.A."/>
            <person name="Micheletti S.J."/>
            <person name="Nasrallah M.E."/>
            <person name="Ortiz D."/>
            <person name="Piller C.R."/>
            <person name="Privatt S.R."/>
            <person name="Schneider S.L."/>
            <person name="Sharp S."/>
            <person name="Smith T.C."/>
            <person name="Stanton J.D."/>
            <person name="Ullery H.E."/>
            <person name="Wilson R.J."/>
            <person name="Serrano M.G."/>
            <person name="Buck G."/>
            <person name="Lee V."/>
            <person name="Wang Y."/>
            <person name="Carvalho R."/>
            <person name="Voegtly L."/>
            <person name="Shi R."/>
            <person name="Duckworth R."/>
            <person name="Johnson A."/>
            <person name="Loviza R."/>
            <person name="Walstead R."/>
            <person name="Shah Z."/>
            <person name="Kiflezghi M."/>
            <person name="Wade K."/>
            <person name="Ball S.L."/>
            <person name="Bradley K.W."/>
            <person name="Asai D.J."/>
            <person name="Bowman C.A."/>
            <person name="Russell D.A."/>
            <person name="Pope W.H."/>
            <person name="Jacobs-Sera D."/>
            <person name="Hendrix R.W."/>
            <person name="Hatfull G.F."/>
        </authorList>
    </citation>
    <scope>NUCLEOTIDE SEQUENCE [LARGE SCALE GENOMIC DNA]</scope>
    <source>
        <strain evidence="3 4">DSM 27648</strain>
    </source>
</reference>
<organism evidence="3 4">
    <name type="scientific">Labilithrix luteola</name>
    <dbReference type="NCBI Taxonomy" id="1391654"/>
    <lineage>
        <taxon>Bacteria</taxon>
        <taxon>Pseudomonadati</taxon>
        <taxon>Myxococcota</taxon>
        <taxon>Polyangia</taxon>
        <taxon>Polyangiales</taxon>
        <taxon>Labilitrichaceae</taxon>
        <taxon>Labilithrix</taxon>
    </lineage>
</organism>
<keyword evidence="2" id="KW-0732">Signal</keyword>
<feature type="signal peptide" evidence="2">
    <location>
        <begin position="1"/>
        <end position="25"/>
    </location>
</feature>
<evidence type="ECO:0000313" key="4">
    <source>
        <dbReference type="Proteomes" id="UP000064967"/>
    </source>
</evidence>
<sequence length="436" mass="47078">MTRIRTTMMALATLGLFGRGAIACAASESNAALTPAEPPDASSDSATEEAGRELEPPDAADAAIDADKLCTDQGWCHTKLPVVPDGDGGLVAPPKGLSLVDVWAAPNHEAWAVTAQGYLLHWTGEWRVAFDAKTPLRTVWGSSDSEIWIAGEDHYVAHGTSKGGGILFESLDLGADEDILRFRSTSSMDVWAITAHRIFRYTGNHDTNGKPMFTPSEFPNGIEAPSRNKITSMYQRDSQVWITGFETTDCSDNGKECCFSDNGCPVNFVAARFRGDKTPPADTGSLDAWERVVMESERLIALRGGTLSSDGVHTLFTVAYPGISTWITRMGKANDHLFDAGAAMPAGDYVWTLDEQPAYGSTPEGLWSSSSDDVWMIATPGIVRRWDGVKWNVAHVSITSSPLIAPLHAIDGNVTSTEHELWVVGENIALHQVVAR</sequence>
<proteinExistence type="predicted"/>
<feature type="chain" id="PRO_5005465705" description="Type IV fimbrial biogenesis protein PilY1" evidence="2">
    <location>
        <begin position="26"/>
        <end position="436"/>
    </location>
</feature>
<evidence type="ECO:0000313" key="3">
    <source>
        <dbReference type="EMBL" id="AKU94823.1"/>
    </source>
</evidence>
<dbReference type="RefSeq" id="WP_169927322.1">
    <property type="nucleotide sequence ID" value="NZ_CP012333.1"/>
</dbReference>
<feature type="region of interest" description="Disordered" evidence="1">
    <location>
        <begin position="32"/>
        <end position="56"/>
    </location>
</feature>
<accession>A0A0K1PMS2</accession>
<dbReference type="STRING" id="1391654.AKJ09_01487"/>
<dbReference type="Proteomes" id="UP000064967">
    <property type="component" value="Chromosome"/>
</dbReference>
<dbReference type="KEGG" id="llu:AKJ09_01487"/>
<name>A0A0K1PMS2_9BACT</name>
<keyword evidence="4" id="KW-1185">Reference proteome</keyword>
<protein>
    <recommendedName>
        <fullName evidence="5">Type IV fimbrial biogenesis protein PilY1</fullName>
    </recommendedName>
</protein>
<evidence type="ECO:0000256" key="2">
    <source>
        <dbReference type="SAM" id="SignalP"/>
    </source>
</evidence>
<dbReference type="AlphaFoldDB" id="A0A0K1PMS2"/>
<dbReference type="EMBL" id="CP012333">
    <property type="protein sequence ID" value="AKU94823.1"/>
    <property type="molecule type" value="Genomic_DNA"/>
</dbReference>
<gene>
    <name evidence="3" type="ORF">AKJ09_01487</name>
</gene>
<evidence type="ECO:0008006" key="5">
    <source>
        <dbReference type="Google" id="ProtNLM"/>
    </source>
</evidence>
<evidence type="ECO:0000256" key="1">
    <source>
        <dbReference type="SAM" id="MobiDB-lite"/>
    </source>
</evidence>